<dbReference type="PANTHER" id="PTHR33112">
    <property type="entry name" value="DOMAIN PROTEIN, PUTATIVE-RELATED"/>
    <property type="match status" value="1"/>
</dbReference>
<reference evidence="2 3" key="1">
    <citation type="submission" date="2016-04" db="EMBL/GenBank/DDBJ databases">
        <title>A degradative enzymes factory behind the ericoid mycorrhizal symbiosis.</title>
        <authorList>
            <consortium name="DOE Joint Genome Institute"/>
            <person name="Martino E."/>
            <person name="Morin E."/>
            <person name="Grelet G."/>
            <person name="Kuo A."/>
            <person name="Kohler A."/>
            <person name="Daghino S."/>
            <person name="Barry K."/>
            <person name="Choi C."/>
            <person name="Cichocki N."/>
            <person name="Clum A."/>
            <person name="Copeland A."/>
            <person name="Hainaut M."/>
            <person name="Haridas S."/>
            <person name="Labutti K."/>
            <person name="Lindquist E."/>
            <person name="Lipzen A."/>
            <person name="Khouja H.-R."/>
            <person name="Murat C."/>
            <person name="Ohm R."/>
            <person name="Olson A."/>
            <person name="Spatafora J."/>
            <person name="Veneault-Fourrey C."/>
            <person name="Henrissat B."/>
            <person name="Grigoriev I."/>
            <person name="Martin F."/>
            <person name="Perotto S."/>
        </authorList>
    </citation>
    <scope>NUCLEOTIDE SEQUENCE [LARGE SCALE GENOMIC DNA]</scope>
    <source>
        <strain evidence="2 3">F</strain>
    </source>
</reference>
<dbReference type="AlphaFoldDB" id="A0A2J6REW9"/>
<gene>
    <name evidence="2" type="ORF">L207DRAFT_494256</name>
</gene>
<name>A0A2J6REW9_HYAVF</name>
<dbReference type="Pfam" id="PF06985">
    <property type="entry name" value="HET"/>
    <property type="match status" value="1"/>
</dbReference>
<evidence type="ECO:0000313" key="3">
    <source>
        <dbReference type="Proteomes" id="UP000235786"/>
    </source>
</evidence>
<sequence>MLARKELTPFPDFGQARRWIRQCVEDHPNCSQKGGQETRTLLQGHSSLLPSSHAPIPQLATPGRLEDPILPTRVIDVGSVNGLEEPRLVLSEGCRAKYVALSHCWGGSRPLITDTSTLAKHLQKIEMSTLPWTFRDAVIATRTLGYRFLWIDSLCILQDSPQDWQQECAKMAAIYQNAIITIAGLAASDCSAGFLQERLSILPKPLIWEYETESNSPIAERAWILQERLLPSRILYFGKHRMHWECNTQPT</sequence>
<feature type="domain" description="Heterokaryon incompatibility" evidence="1">
    <location>
        <begin position="98"/>
        <end position="202"/>
    </location>
</feature>
<evidence type="ECO:0000259" key="1">
    <source>
        <dbReference type="Pfam" id="PF06985"/>
    </source>
</evidence>
<dbReference type="Proteomes" id="UP000235786">
    <property type="component" value="Unassembled WGS sequence"/>
</dbReference>
<protein>
    <submittedName>
        <fullName evidence="2">HET-domain-containing protein</fullName>
    </submittedName>
</protein>
<dbReference type="EMBL" id="KZ613950">
    <property type="protein sequence ID" value="PMD37059.1"/>
    <property type="molecule type" value="Genomic_DNA"/>
</dbReference>
<dbReference type="InterPro" id="IPR010730">
    <property type="entry name" value="HET"/>
</dbReference>
<dbReference type="STRING" id="1149755.A0A2J6REW9"/>
<proteinExistence type="predicted"/>
<accession>A0A2J6REW9</accession>
<evidence type="ECO:0000313" key="2">
    <source>
        <dbReference type="EMBL" id="PMD37059.1"/>
    </source>
</evidence>
<dbReference type="OrthoDB" id="3562689at2759"/>
<dbReference type="PANTHER" id="PTHR33112:SF16">
    <property type="entry name" value="HETEROKARYON INCOMPATIBILITY DOMAIN-CONTAINING PROTEIN"/>
    <property type="match status" value="1"/>
</dbReference>
<keyword evidence="3" id="KW-1185">Reference proteome</keyword>
<organism evidence="2 3">
    <name type="scientific">Hyaloscypha variabilis (strain UAMH 11265 / GT02V1 / F)</name>
    <name type="common">Meliniomyces variabilis</name>
    <dbReference type="NCBI Taxonomy" id="1149755"/>
    <lineage>
        <taxon>Eukaryota</taxon>
        <taxon>Fungi</taxon>
        <taxon>Dikarya</taxon>
        <taxon>Ascomycota</taxon>
        <taxon>Pezizomycotina</taxon>
        <taxon>Leotiomycetes</taxon>
        <taxon>Helotiales</taxon>
        <taxon>Hyaloscyphaceae</taxon>
        <taxon>Hyaloscypha</taxon>
        <taxon>Hyaloscypha variabilis</taxon>
    </lineage>
</organism>